<dbReference type="Proteomes" id="UP000695022">
    <property type="component" value="Unplaced"/>
</dbReference>
<feature type="region of interest" description="Disordered" evidence="1">
    <location>
        <begin position="135"/>
        <end position="170"/>
    </location>
</feature>
<feature type="compositionally biased region" description="Polar residues" evidence="1">
    <location>
        <begin position="135"/>
        <end position="145"/>
    </location>
</feature>
<gene>
    <name evidence="3" type="primary">LOC106809697</name>
</gene>
<dbReference type="GeneID" id="106809697"/>
<organism evidence="2 3">
    <name type="scientific">Priapulus caudatus</name>
    <name type="common">Priapulid worm</name>
    <dbReference type="NCBI Taxonomy" id="37621"/>
    <lineage>
        <taxon>Eukaryota</taxon>
        <taxon>Metazoa</taxon>
        <taxon>Ecdysozoa</taxon>
        <taxon>Scalidophora</taxon>
        <taxon>Priapulida</taxon>
        <taxon>Priapulimorpha</taxon>
        <taxon>Priapulimorphida</taxon>
        <taxon>Priapulidae</taxon>
        <taxon>Priapulus</taxon>
    </lineage>
</organism>
<accession>A0ABM1E832</accession>
<protein>
    <submittedName>
        <fullName evidence="3">Uncharacterized protein LOC106809697</fullName>
    </submittedName>
</protein>
<dbReference type="RefSeq" id="XP_014668353.1">
    <property type="nucleotide sequence ID" value="XM_014812867.1"/>
</dbReference>
<evidence type="ECO:0000256" key="1">
    <source>
        <dbReference type="SAM" id="MobiDB-lite"/>
    </source>
</evidence>
<keyword evidence="2" id="KW-1185">Reference proteome</keyword>
<proteinExistence type="predicted"/>
<name>A0ABM1E832_PRICU</name>
<sequence length="265" mass="27988">MSVLFKAASLEEQMETLQSTGLTLSMGKRRQQTSAMRKALNEMQTEVQDAALQGVTLDTDDSLVTELSNLNQKFEQLLTKLHIKMAALAEDVVPNQDSPQPITDRGRAGGAPTVAQTTVHPTAGVVLSSSPLQDGRVLSQSSNQHPPHRHSSLNGESALHTTLPGGSTSLPAGVESGDVFADASPGAVAPSCCRRCDSGLTAAAFGEASSSPRDAGGDLLIRTYLESMENQQVMCSRAPSCHVVAKHCFENILLSSRCSSFRAIG</sequence>
<feature type="region of interest" description="Disordered" evidence="1">
    <location>
        <begin position="94"/>
        <end position="114"/>
    </location>
</feature>
<evidence type="ECO:0000313" key="3">
    <source>
        <dbReference type="RefSeq" id="XP_014668353.1"/>
    </source>
</evidence>
<evidence type="ECO:0000313" key="2">
    <source>
        <dbReference type="Proteomes" id="UP000695022"/>
    </source>
</evidence>
<reference evidence="3" key="1">
    <citation type="submission" date="2025-08" db="UniProtKB">
        <authorList>
            <consortium name="RefSeq"/>
        </authorList>
    </citation>
    <scope>IDENTIFICATION</scope>
</reference>